<protein>
    <submittedName>
        <fullName evidence="2">Uncharacterized protein</fullName>
    </submittedName>
</protein>
<reference evidence="2 3" key="1">
    <citation type="journal article" date="2016" name="Nat. Commun.">
        <title>Thousands of microbial genomes shed light on interconnected biogeochemical processes in an aquifer system.</title>
        <authorList>
            <person name="Anantharaman K."/>
            <person name="Brown C.T."/>
            <person name="Hug L.A."/>
            <person name="Sharon I."/>
            <person name="Castelle C.J."/>
            <person name="Probst A.J."/>
            <person name="Thomas B.C."/>
            <person name="Singh A."/>
            <person name="Wilkins M.J."/>
            <person name="Karaoz U."/>
            <person name="Brodie E.L."/>
            <person name="Williams K.H."/>
            <person name="Hubbard S.S."/>
            <person name="Banfield J.F."/>
        </authorList>
    </citation>
    <scope>NUCLEOTIDE SEQUENCE [LARGE SCALE GENOMIC DNA]</scope>
</reference>
<dbReference type="AlphaFoldDB" id="A0A1G1V2Y5"/>
<evidence type="ECO:0000313" key="3">
    <source>
        <dbReference type="Proteomes" id="UP000177967"/>
    </source>
</evidence>
<dbReference type="EMBL" id="MHBW01000005">
    <property type="protein sequence ID" value="OGY09740.1"/>
    <property type="molecule type" value="Genomic_DNA"/>
</dbReference>
<dbReference type="STRING" id="1797513.A2782_02785"/>
<evidence type="ECO:0000256" key="1">
    <source>
        <dbReference type="SAM" id="Phobius"/>
    </source>
</evidence>
<evidence type="ECO:0000313" key="2">
    <source>
        <dbReference type="EMBL" id="OGY09740.1"/>
    </source>
</evidence>
<organism evidence="2 3">
    <name type="scientific">Candidatus Blackburnbacteria bacterium RIFCSPHIGHO2_01_FULL_43_15b</name>
    <dbReference type="NCBI Taxonomy" id="1797513"/>
    <lineage>
        <taxon>Bacteria</taxon>
        <taxon>Candidatus Blackburniibacteriota</taxon>
    </lineage>
</organism>
<feature type="transmembrane region" description="Helical" evidence="1">
    <location>
        <begin position="529"/>
        <end position="546"/>
    </location>
</feature>
<sequence length="678" mass="78129">MRYLKSRQFFLALLVGFLFLSSVRWAKAVNSQFITIVNPVRVSRYTVDSAESIQAQYKIVKQNKLPASWLFTFDVLNNPKAIGVVKRMDQQQEKGIFLEVTPQLAQASEIVYNNSGFWHFANSVFLSGYVPADRIKLIDTVFEKFKSDFGYYPTSVGGWWVDAYSLSYIKEKYGITAHLGLADQLSTDGYEVWGEYWSSPFYPSKNHTGIPAGTVDAKLDIVELEWAPRDPLNGYKDSKYSTQDYTLMSQDFNYFEKLVRLFAGQHNNQFGQITLGLEGDFPANSYTENSEFARQMGLVRKLANEGDYTVTNMKDFSSWYRKQFPGVSPVQVIETNDLIGTNSKLIWYNSPNYRVGIRYTAFSQKTEIVDLRIYQSDFREPYFLLPNTDKDLTIYIPSVIDQSTDPKNVWDLKWGDIKEIKQENERLAISFTNDRKVEFFPDKFSFSPNIDVPTYLTKNSLVKIQRSDDVVIQPNTSAMTFPKGEVVLALTPEAWHFLKQRKVGLALLLWGGVLMVLVFLGIRFPRIRPILLIVAVAVIAGSFAYGDRWYKKHSQDYWISQNEIYALHKLALLPPGKVLVYDHECLQCVYLSSLKPVVFSNNRSYVEKWGKHPVVYNSSVFEAKDVKVAKQEFSKQNVKYVYLVKYPYYSEQLPFSPGDLNVENIYDDANAEIWRVKK</sequence>
<dbReference type="Gene3D" id="3.20.20.510">
    <property type="entry name" value="Uncharacterised protein PF12979, DUF3863"/>
    <property type="match status" value="1"/>
</dbReference>
<keyword evidence="1" id="KW-0812">Transmembrane</keyword>
<keyword evidence="1" id="KW-1133">Transmembrane helix</keyword>
<dbReference type="Proteomes" id="UP000177967">
    <property type="component" value="Unassembled WGS sequence"/>
</dbReference>
<accession>A0A1G1V2Y5</accession>
<proteinExistence type="predicted"/>
<comment type="caution">
    <text evidence="2">The sequence shown here is derived from an EMBL/GenBank/DDBJ whole genome shotgun (WGS) entry which is preliminary data.</text>
</comment>
<keyword evidence="1" id="KW-0472">Membrane</keyword>
<feature type="transmembrane region" description="Helical" evidence="1">
    <location>
        <begin position="503"/>
        <end position="522"/>
    </location>
</feature>
<gene>
    <name evidence="2" type="ORF">A2782_02785</name>
</gene>
<name>A0A1G1V2Y5_9BACT</name>